<evidence type="ECO:0000313" key="1">
    <source>
        <dbReference type="EMBL" id="KAF3340443.1"/>
    </source>
</evidence>
<keyword evidence="2" id="KW-1185">Reference proteome</keyword>
<accession>A0A833RIC8</accession>
<reference evidence="1" key="1">
    <citation type="submission" date="2020-01" db="EMBL/GenBank/DDBJ databases">
        <title>Genome sequence of Kobresia littledalei, the first chromosome-level genome in the family Cyperaceae.</title>
        <authorList>
            <person name="Qu G."/>
        </authorList>
    </citation>
    <scope>NUCLEOTIDE SEQUENCE</scope>
    <source>
        <strain evidence="1">C.B.Clarke</strain>
        <tissue evidence="1">Leaf</tissue>
    </source>
</reference>
<dbReference type="EMBL" id="SWLB01000003">
    <property type="protein sequence ID" value="KAF3340443.1"/>
    <property type="molecule type" value="Genomic_DNA"/>
</dbReference>
<proteinExistence type="predicted"/>
<dbReference type="AlphaFoldDB" id="A0A833RIC8"/>
<gene>
    <name evidence="1" type="ORF">FCM35_KLT16214</name>
</gene>
<dbReference type="Proteomes" id="UP000623129">
    <property type="component" value="Unassembled WGS sequence"/>
</dbReference>
<organism evidence="1 2">
    <name type="scientific">Carex littledalei</name>
    <dbReference type="NCBI Taxonomy" id="544730"/>
    <lineage>
        <taxon>Eukaryota</taxon>
        <taxon>Viridiplantae</taxon>
        <taxon>Streptophyta</taxon>
        <taxon>Embryophyta</taxon>
        <taxon>Tracheophyta</taxon>
        <taxon>Spermatophyta</taxon>
        <taxon>Magnoliopsida</taxon>
        <taxon>Liliopsida</taxon>
        <taxon>Poales</taxon>
        <taxon>Cyperaceae</taxon>
        <taxon>Cyperoideae</taxon>
        <taxon>Cariceae</taxon>
        <taxon>Carex</taxon>
        <taxon>Carex subgen. Euthyceras</taxon>
    </lineage>
</organism>
<name>A0A833RIC8_9POAL</name>
<evidence type="ECO:0000313" key="2">
    <source>
        <dbReference type="Proteomes" id="UP000623129"/>
    </source>
</evidence>
<comment type="caution">
    <text evidence="1">The sequence shown here is derived from an EMBL/GenBank/DDBJ whole genome shotgun (WGS) entry which is preliminary data.</text>
</comment>
<sequence length="73" mass="7927">MSPSEMIKEEVLGPAMKQVTQGQAAAVIATEDLVVNLEKIGSDDGGFGVLERETLPSNKIIALRMIHFDIIFI</sequence>
<protein>
    <submittedName>
        <fullName evidence="1">Uncharacterized protein</fullName>
    </submittedName>
</protein>